<evidence type="ECO:0000313" key="1">
    <source>
        <dbReference type="EMBL" id="KAF2630289.1"/>
    </source>
</evidence>
<reference evidence="1" key="1">
    <citation type="journal article" date="2020" name="Stud. Mycol.">
        <title>101 Dothideomycetes genomes: a test case for predicting lifestyles and emergence of pathogens.</title>
        <authorList>
            <person name="Haridas S."/>
            <person name="Albert R."/>
            <person name="Binder M."/>
            <person name="Bloem J."/>
            <person name="Labutti K."/>
            <person name="Salamov A."/>
            <person name="Andreopoulos B."/>
            <person name="Baker S."/>
            <person name="Barry K."/>
            <person name="Bills G."/>
            <person name="Bluhm B."/>
            <person name="Cannon C."/>
            <person name="Castanera R."/>
            <person name="Culley D."/>
            <person name="Daum C."/>
            <person name="Ezra D."/>
            <person name="Gonzalez J."/>
            <person name="Henrissat B."/>
            <person name="Kuo A."/>
            <person name="Liang C."/>
            <person name="Lipzen A."/>
            <person name="Lutzoni F."/>
            <person name="Magnuson J."/>
            <person name="Mondo S."/>
            <person name="Nolan M."/>
            <person name="Ohm R."/>
            <person name="Pangilinan J."/>
            <person name="Park H.-J."/>
            <person name="Ramirez L."/>
            <person name="Alfaro M."/>
            <person name="Sun H."/>
            <person name="Tritt A."/>
            <person name="Yoshinaga Y."/>
            <person name="Zwiers L.-H."/>
            <person name="Turgeon B."/>
            <person name="Goodwin S."/>
            <person name="Spatafora J."/>
            <person name="Crous P."/>
            <person name="Grigoriev I."/>
        </authorList>
    </citation>
    <scope>NUCLEOTIDE SEQUENCE</scope>
    <source>
        <strain evidence="1">CBS 525.71</strain>
    </source>
</reference>
<comment type="caution">
    <text evidence="1">The sequence shown here is derived from an EMBL/GenBank/DDBJ whole genome shotgun (WGS) entry which is preliminary data.</text>
</comment>
<proteinExistence type="predicted"/>
<dbReference type="EMBL" id="MU006707">
    <property type="protein sequence ID" value="KAF2630289.1"/>
    <property type="molecule type" value="Genomic_DNA"/>
</dbReference>
<keyword evidence="2" id="KW-1185">Reference proteome</keyword>
<organism evidence="1 2">
    <name type="scientific">Macroventuria anomochaeta</name>
    <dbReference type="NCBI Taxonomy" id="301207"/>
    <lineage>
        <taxon>Eukaryota</taxon>
        <taxon>Fungi</taxon>
        <taxon>Dikarya</taxon>
        <taxon>Ascomycota</taxon>
        <taxon>Pezizomycotina</taxon>
        <taxon>Dothideomycetes</taxon>
        <taxon>Pleosporomycetidae</taxon>
        <taxon>Pleosporales</taxon>
        <taxon>Pleosporineae</taxon>
        <taxon>Didymellaceae</taxon>
        <taxon>Macroventuria</taxon>
    </lineage>
</organism>
<dbReference type="Proteomes" id="UP000799754">
    <property type="component" value="Unassembled WGS sequence"/>
</dbReference>
<protein>
    <submittedName>
        <fullName evidence="1">Uncharacterized protein</fullName>
    </submittedName>
</protein>
<evidence type="ECO:0000313" key="2">
    <source>
        <dbReference type="Proteomes" id="UP000799754"/>
    </source>
</evidence>
<accession>A0ACB6S8A4</accession>
<gene>
    <name evidence="1" type="ORF">BU25DRAFT_419305</name>
</gene>
<sequence length="128" mass="14100">MQPLRYFSSTAACFIKYIGYDPASLPGTWLGSFEKCIEPGGGAEKKGTDSPVHHSHFNREDIGSIIATRIVGPRATKICHIYKNGTGTEKKGNEGVKASSHCGYGDYPKVVEERIDDHTQLEGIHRYD</sequence>
<name>A0ACB6S8A4_9PLEO</name>